<dbReference type="OrthoDB" id="9774361at2"/>
<evidence type="ECO:0000256" key="2">
    <source>
        <dbReference type="ARBA" id="ARBA00009773"/>
    </source>
</evidence>
<dbReference type="PANTHER" id="PTHR21716:SF68">
    <property type="entry name" value="TRANSPORT PROTEIN YTVI-RELATED"/>
    <property type="match status" value="1"/>
</dbReference>
<feature type="transmembrane region" description="Helical" evidence="6">
    <location>
        <begin position="62"/>
        <end position="84"/>
    </location>
</feature>
<sequence length="372" mass="41863">MDRLMLKRCGRGIWVMASFCLIAYLIYVTLPLLYPFLLAWIIAYAMNPFVNLLQKSLRVPRWIAVIVSLLLYFGAALTILTAAISRLVKELIAMTQSFNLHIDTWMNWLTSWTQSDSIQNIVYEISRFYQNNPNYHDTINQNITRTTQTIGTFVTDLVTGIFNGIVQVIYYLPNLGTILIVVLLATFFLSNSWERHNRALLRIVPGVIHKPMIYIFSDLKKALLGFARAQLILISITAFIVMVALYALGVHSAFSIALLIGLVDLLPYLGVGIVLIPWSLYAFMSHDLTLGIGLTVLYSIILIVRQIMEPKVLASSVDLDPLAALLGMFVGLKLFGILGLIIGPVSLVILDAFHRAHVFKDLRNYVIGGRFR</sequence>
<dbReference type="AlphaFoldDB" id="A0A0M1NIT4"/>
<evidence type="ECO:0000256" key="3">
    <source>
        <dbReference type="ARBA" id="ARBA00022692"/>
    </source>
</evidence>
<evidence type="ECO:0000313" key="7">
    <source>
        <dbReference type="EMBL" id="KOR82173.1"/>
    </source>
</evidence>
<comment type="similarity">
    <text evidence="2">Belongs to the autoinducer-2 exporter (AI-2E) (TC 2.A.86) family.</text>
</comment>
<dbReference type="InterPro" id="IPR014227">
    <property type="entry name" value="YtvI-like"/>
</dbReference>
<dbReference type="Proteomes" id="UP000036932">
    <property type="component" value="Unassembled WGS sequence"/>
</dbReference>
<feature type="transmembrane region" description="Helical" evidence="6">
    <location>
        <begin position="254"/>
        <end position="276"/>
    </location>
</feature>
<comment type="subcellular location">
    <subcellularLocation>
        <location evidence="1">Membrane</location>
        <topology evidence="1">Multi-pass membrane protein</topology>
    </subcellularLocation>
</comment>
<dbReference type="EMBL" id="LIUT01000003">
    <property type="protein sequence ID" value="KOR82173.1"/>
    <property type="molecule type" value="Genomic_DNA"/>
</dbReference>
<keyword evidence="4 6" id="KW-1133">Transmembrane helix</keyword>
<dbReference type="PATRIC" id="fig|1705565.3.peg.5461"/>
<name>A0A0M1NIT4_9BACL</name>
<feature type="transmembrane region" description="Helical" evidence="6">
    <location>
        <begin position="229"/>
        <end position="248"/>
    </location>
</feature>
<accession>A0A0M1NIT4</accession>
<dbReference type="InterPro" id="IPR002549">
    <property type="entry name" value="AI-2E-like"/>
</dbReference>
<reference evidence="8" key="1">
    <citation type="submission" date="2015-08" db="EMBL/GenBank/DDBJ databases">
        <title>Genome sequencing project for genomic taxonomy and phylogenomics of Bacillus-like bacteria.</title>
        <authorList>
            <person name="Liu B."/>
            <person name="Wang J."/>
            <person name="Zhu Y."/>
            <person name="Liu G."/>
            <person name="Chen Q."/>
            <person name="Chen Z."/>
            <person name="Lan J."/>
            <person name="Che J."/>
            <person name="Ge C."/>
            <person name="Shi H."/>
            <person name="Pan Z."/>
            <person name="Liu X."/>
        </authorList>
    </citation>
    <scope>NUCLEOTIDE SEQUENCE [LARGE SCALE GENOMIC DNA]</scope>
    <source>
        <strain evidence="8">FJAT-22460</strain>
    </source>
</reference>
<comment type="caution">
    <text evidence="7">The sequence shown here is derived from an EMBL/GenBank/DDBJ whole genome shotgun (WGS) entry which is preliminary data.</text>
</comment>
<dbReference type="RefSeq" id="WP_054403849.1">
    <property type="nucleotide sequence ID" value="NZ_LIUT01000003.1"/>
</dbReference>
<dbReference type="GO" id="GO:0016020">
    <property type="term" value="C:membrane"/>
    <property type="evidence" value="ECO:0007669"/>
    <property type="project" value="UniProtKB-SubCell"/>
</dbReference>
<dbReference type="GO" id="GO:0055085">
    <property type="term" value="P:transmembrane transport"/>
    <property type="evidence" value="ECO:0007669"/>
    <property type="project" value="TreeGrafter"/>
</dbReference>
<dbReference type="PANTHER" id="PTHR21716">
    <property type="entry name" value="TRANSMEMBRANE PROTEIN"/>
    <property type="match status" value="1"/>
</dbReference>
<feature type="transmembrane region" description="Helical" evidence="6">
    <location>
        <begin position="328"/>
        <end position="353"/>
    </location>
</feature>
<evidence type="ECO:0000313" key="8">
    <source>
        <dbReference type="Proteomes" id="UP000036932"/>
    </source>
</evidence>
<keyword evidence="5 6" id="KW-0472">Membrane</keyword>
<evidence type="ECO:0000256" key="4">
    <source>
        <dbReference type="ARBA" id="ARBA00022989"/>
    </source>
</evidence>
<keyword evidence="8" id="KW-1185">Reference proteome</keyword>
<gene>
    <name evidence="7" type="ORF">AM231_17645</name>
</gene>
<keyword evidence="3 6" id="KW-0812">Transmembrane</keyword>
<evidence type="ECO:0000256" key="5">
    <source>
        <dbReference type="ARBA" id="ARBA00023136"/>
    </source>
</evidence>
<organism evidence="7 8">
    <name type="scientific">Paenibacillus solani</name>
    <dbReference type="NCBI Taxonomy" id="1705565"/>
    <lineage>
        <taxon>Bacteria</taxon>
        <taxon>Bacillati</taxon>
        <taxon>Bacillota</taxon>
        <taxon>Bacilli</taxon>
        <taxon>Bacillales</taxon>
        <taxon>Paenibacillaceae</taxon>
        <taxon>Paenibacillus</taxon>
    </lineage>
</organism>
<protein>
    <submittedName>
        <fullName evidence="7">Permease</fullName>
    </submittedName>
</protein>
<dbReference type="NCBIfam" id="TIGR02872">
    <property type="entry name" value="spore_ytvI"/>
    <property type="match status" value="1"/>
</dbReference>
<evidence type="ECO:0000256" key="6">
    <source>
        <dbReference type="SAM" id="Phobius"/>
    </source>
</evidence>
<proteinExistence type="inferred from homology"/>
<feature type="transmembrane region" description="Helical" evidence="6">
    <location>
        <begin position="168"/>
        <end position="193"/>
    </location>
</feature>
<dbReference type="Pfam" id="PF01594">
    <property type="entry name" value="AI-2E_transport"/>
    <property type="match status" value="1"/>
</dbReference>
<evidence type="ECO:0000256" key="1">
    <source>
        <dbReference type="ARBA" id="ARBA00004141"/>
    </source>
</evidence>
<feature type="transmembrane region" description="Helical" evidence="6">
    <location>
        <begin position="288"/>
        <end position="308"/>
    </location>
</feature>
<feature type="transmembrane region" description="Helical" evidence="6">
    <location>
        <begin position="12"/>
        <end position="42"/>
    </location>
</feature>